<dbReference type="PANTHER" id="PTHR39428:SF3">
    <property type="entry name" value="DEAZAFLAVIN-DEPENDENT NITROREDUCTASE"/>
    <property type="match status" value="1"/>
</dbReference>
<accession>A0A5S9Q774</accession>
<reference evidence="3 4" key="1">
    <citation type="submission" date="2019-11" db="EMBL/GenBank/DDBJ databases">
        <authorList>
            <person name="Holert J."/>
        </authorList>
    </citation>
    <scope>NUCLEOTIDE SEQUENCE [LARGE SCALE GENOMIC DNA]</scope>
    <source>
        <strain evidence="3">BC5_2</strain>
    </source>
</reference>
<dbReference type="GO" id="GO:0005886">
    <property type="term" value="C:plasma membrane"/>
    <property type="evidence" value="ECO:0007669"/>
    <property type="project" value="TreeGrafter"/>
</dbReference>
<dbReference type="Proteomes" id="UP000434580">
    <property type="component" value="Unassembled WGS sequence"/>
</dbReference>
<dbReference type="OrthoDB" id="9179360at2"/>
<dbReference type="GO" id="GO:0070967">
    <property type="term" value="F:coenzyme F420 binding"/>
    <property type="evidence" value="ECO:0007669"/>
    <property type="project" value="TreeGrafter"/>
</dbReference>
<proteinExistence type="inferred from homology"/>
<gene>
    <name evidence="3" type="primary">ddn_2</name>
    <name evidence="3" type="ORF">DPBNPPHM_01730</name>
</gene>
<comment type="similarity">
    <text evidence="1">Belongs to the F420H(2)-dependent quinone reductase family.</text>
</comment>
<evidence type="ECO:0000256" key="1">
    <source>
        <dbReference type="ARBA" id="ARBA00008710"/>
    </source>
</evidence>
<sequence length="141" mass="15862">MADWKIFSKVHRSLFKLSGGRLGNRLAGIDMAMIDTIGRKSGKVRTAPAACYPYQDSVVVVASNNGGDKHPIWWLNLKAHPSVNVRLGQEQFKAEAIELSGEERDAVWLSIVRLNPRQKTYAEMTDRLLPVIYLRPVSERS</sequence>
<evidence type="ECO:0000256" key="2">
    <source>
        <dbReference type="ARBA" id="ARBA00049106"/>
    </source>
</evidence>
<evidence type="ECO:0000313" key="4">
    <source>
        <dbReference type="Proteomes" id="UP000434580"/>
    </source>
</evidence>
<dbReference type="InterPro" id="IPR004378">
    <property type="entry name" value="F420H2_quin_Rdtase"/>
</dbReference>
<evidence type="ECO:0000313" key="3">
    <source>
        <dbReference type="EMBL" id="CAA0113771.1"/>
    </source>
</evidence>
<organism evidence="3 4">
    <name type="scientific">BD1-7 clade bacterium</name>
    <dbReference type="NCBI Taxonomy" id="2029982"/>
    <lineage>
        <taxon>Bacteria</taxon>
        <taxon>Pseudomonadati</taxon>
        <taxon>Pseudomonadota</taxon>
        <taxon>Gammaproteobacteria</taxon>
        <taxon>Cellvibrionales</taxon>
        <taxon>Spongiibacteraceae</taxon>
        <taxon>BD1-7 clade</taxon>
    </lineage>
</organism>
<dbReference type="EC" id="1.-.-.-" evidence="3"/>
<dbReference type="Gene3D" id="2.30.110.10">
    <property type="entry name" value="Electron Transport, Fmn-binding Protein, Chain A"/>
    <property type="match status" value="1"/>
</dbReference>
<comment type="catalytic activity">
    <reaction evidence="2">
        <text>oxidized coenzyme F420-(gamma-L-Glu)(n) + a quinol + H(+) = reduced coenzyme F420-(gamma-L-Glu)(n) + a quinone</text>
        <dbReference type="Rhea" id="RHEA:39663"/>
        <dbReference type="Rhea" id="RHEA-COMP:12939"/>
        <dbReference type="Rhea" id="RHEA-COMP:14378"/>
        <dbReference type="ChEBI" id="CHEBI:15378"/>
        <dbReference type="ChEBI" id="CHEBI:24646"/>
        <dbReference type="ChEBI" id="CHEBI:132124"/>
        <dbReference type="ChEBI" id="CHEBI:133980"/>
        <dbReference type="ChEBI" id="CHEBI:139511"/>
    </reaction>
</comment>
<dbReference type="AlphaFoldDB" id="A0A5S9Q774"/>
<dbReference type="GO" id="GO:0016491">
    <property type="term" value="F:oxidoreductase activity"/>
    <property type="evidence" value="ECO:0007669"/>
    <property type="project" value="UniProtKB-KW"/>
</dbReference>
<dbReference type="Pfam" id="PF04075">
    <property type="entry name" value="F420H2_quin_red"/>
    <property type="match status" value="1"/>
</dbReference>
<protein>
    <submittedName>
        <fullName evidence="3">Deazaflavin-dependent nitroreductase</fullName>
        <ecNumber evidence="3">1.-.-.-</ecNumber>
    </submittedName>
</protein>
<dbReference type="EMBL" id="CACSII010000017">
    <property type="protein sequence ID" value="CAA0113771.1"/>
    <property type="molecule type" value="Genomic_DNA"/>
</dbReference>
<dbReference type="InterPro" id="IPR012349">
    <property type="entry name" value="Split_barrel_FMN-bd"/>
</dbReference>
<name>A0A5S9Q774_9GAMM</name>
<dbReference type="NCBIfam" id="TIGR00026">
    <property type="entry name" value="hi_GC_TIGR00026"/>
    <property type="match status" value="1"/>
</dbReference>
<keyword evidence="3" id="KW-0560">Oxidoreductase</keyword>
<dbReference type="PANTHER" id="PTHR39428">
    <property type="entry name" value="F420H(2)-DEPENDENT QUINONE REDUCTASE RV1261C"/>
    <property type="match status" value="1"/>
</dbReference>